<keyword evidence="3" id="KW-1185">Reference proteome</keyword>
<feature type="region of interest" description="Disordered" evidence="1">
    <location>
        <begin position="323"/>
        <end position="359"/>
    </location>
</feature>
<dbReference type="EMBL" id="ML978179">
    <property type="protein sequence ID" value="KAF2031585.1"/>
    <property type="molecule type" value="Genomic_DNA"/>
</dbReference>
<reference evidence="2" key="1">
    <citation type="journal article" date="2020" name="Stud. Mycol.">
        <title>101 Dothideomycetes genomes: a test case for predicting lifestyles and emergence of pathogens.</title>
        <authorList>
            <person name="Haridas S."/>
            <person name="Albert R."/>
            <person name="Binder M."/>
            <person name="Bloem J."/>
            <person name="Labutti K."/>
            <person name="Salamov A."/>
            <person name="Andreopoulos B."/>
            <person name="Baker S."/>
            <person name="Barry K."/>
            <person name="Bills G."/>
            <person name="Bluhm B."/>
            <person name="Cannon C."/>
            <person name="Castanera R."/>
            <person name="Culley D."/>
            <person name="Daum C."/>
            <person name="Ezra D."/>
            <person name="Gonzalez J."/>
            <person name="Henrissat B."/>
            <person name="Kuo A."/>
            <person name="Liang C."/>
            <person name="Lipzen A."/>
            <person name="Lutzoni F."/>
            <person name="Magnuson J."/>
            <person name="Mondo S."/>
            <person name="Nolan M."/>
            <person name="Ohm R."/>
            <person name="Pangilinan J."/>
            <person name="Park H.-J."/>
            <person name="Ramirez L."/>
            <person name="Alfaro M."/>
            <person name="Sun H."/>
            <person name="Tritt A."/>
            <person name="Yoshinaga Y."/>
            <person name="Zwiers L.-H."/>
            <person name="Turgeon B."/>
            <person name="Goodwin S."/>
            <person name="Spatafora J."/>
            <person name="Crous P."/>
            <person name="Grigoriev I."/>
        </authorList>
    </citation>
    <scope>NUCLEOTIDE SEQUENCE</scope>
    <source>
        <strain evidence="2">CBS 110217</strain>
    </source>
</reference>
<dbReference type="Proteomes" id="UP000799777">
    <property type="component" value="Unassembled WGS sequence"/>
</dbReference>
<protein>
    <submittedName>
        <fullName evidence="2">Uncharacterized protein</fullName>
    </submittedName>
</protein>
<accession>A0A9P4HBL1</accession>
<comment type="caution">
    <text evidence="2">The sequence shown here is derived from an EMBL/GenBank/DDBJ whole genome shotgun (WGS) entry which is preliminary data.</text>
</comment>
<feature type="region of interest" description="Disordered" evidence="1">
    <location>
        <begin position="108"/>
        <end position="141"/>
    </location>
</feature>
<proteinExistence type="predicted"/>
<dbReference type="OrthoDB" id="3944128at2759"/>
<evidence type="ECO:0000313" key="3">
    <source>
        <dbReference type="Proteomes" id="UP000799777"/>
    </source>
</evidence>
<feature type="compositionally biased region" description="Low complexity" evidence="1">
    <location>
        <begin position="323"/>
        <end position="339"/>
    </location>
</feature>
<sequence>MRYLHAQQMLGCISSISAFAIRDAPLNLTTIAPWEPIQTVPTGTSSHPSALFKPHLESKADGFDGLPTATINRNIVTTTPTVPDIGSLIQSYLSATIVISSAAGAPHLEQSQSGWGDATQDESTPTPIFHPPHLEAPADDSDGVITPPVYSARLTTPAAEAQPIVTPPPVITKGGLTLQPEPVTSASVVTVDGKATTIAGVVGYRYVVGSATLAIGATTTVNNVIIALSLDSTGNTILVADGQTTTVAPAAQYTQLALATHGPQGIVVSTTVIDGTTKYVLAGQTLAPGQAVTVGTVPISIGTAGSSTVLVLGDVTTTLPVRTMTTATGPGSSTTATPTVGSGNGKSSPATTSAKAEAGDSRRASWSLVRAIGFVALIQHMV</sequence>
<feature type="compositionally biased region" description="Polar residues" evidence="1">
    <location>
        <begin position="345"/>
        <end position="354"/>
    </location>
</feature>
<evidence type="ECO:0000313" key="2">
    <source>
        <dbReference type="EMBL" id="KAF2031585.1"/>
    </source>
</evidence>
<gene>
    <name evidence="2" type="ORF">EK21DRAFT_110714</name>
</gene>
<name>A0A9P4HBL1_9PLEO</name>
<organism evidence="2 3">
    <name type="scientific">Setomelanomma holmii</name>
    <dbReference type="NCBI Taxonomy" id="210430"/>
    <lineage>
        <taxon>Eukaryota</taxon>
        <taxon>Fungi</taxon>
        <taxon>Dikarya</taxon>
        <taxon>Ascomycota</taxon>
        <taxon>Pezizomycotina</taxon>
        <taxon>Dothideomycetes</taxon>
        <taxon>Pleosporomycetidae</taxon>
        <taxon>Pleosporales</taxon>
        <taxon>Pleosporineae</taxon>
        <taxon>Phaeosphaeriaceae</taxon>
        <taxon>Setomelanomma</taxon>
    </lineage>
</organism>
<evidence type="ECO:0000256" key="1">
    <source>
        <dbReference type="SAM" id="MobiDB-lite"/>
    </source>
</evidence>
<dbReference type="AlphaFoldDB" id="A0A9P4HBL1"/>